<gene>
    <name evidence="2" type="ORF">BK660_02355</name>
</gene>
<reference evidence="2 3" key="1">
    <citation type="submission" date="2016-10" db="EMBL/GenBank/DDBJ databases">
        <title>Comparative genome analysis of multiple Pseudomonas spp. focuses on biocontrol and plant growth promoting traits.</title>
        <authorList>
            <person name="Tao X.-Y."/>
            <person name="Taylor C.G."/>
        </authorList>
    </citation>
    <scope>NUCLEOTIDE SEQUENCE [LARGE SCALE GENOMIC DNA]</scope>
    <source>
        <strain evidence="2 3">38D7</strain>
    </source>
</reference>
<name>A0A423IGF6_9PSED</name>
<comment type="caution">
    <text evidence="2">The sequence shown here is derived from an EMBL/GenBank/DDBJ whole genome shotgun (WGS) entry which is preliminary data.</text>
</comment>
<proteinExistence type="predicted"/>
<keyword evidence="1" id="KW-0732">Signal</keyword>
<accession>A0A423IGF6</accession>
<evidence type="ECO:0000313" key="3">
    <source>
        <dbReference type="Proteomes" id="UP000285636"/>
    </source>
</evidence>
<dbReference type="EMBL" id="MOBK01000001">
    <property type="protein sequence ID" value="RON24534.1"/>
    <property type="molecule type" value="Genomic_DNA"/>
</dbReference>
<evidence type="ECO:0000313" key="2">
    <source>
        <dbReference type="EMBL" id="RON24534.1"/>
    </source>
</evidence>
<dbReference type="AlphaFoldDB" id="A0A423IGF6"/>
<feature type="signal peptide" evidence="1">
    <location>
        <begin position="1"/>
        <end position="18"/>
    </location>
</feature>
<evidence type="ECO:0000256" key="1">
    <source>
        <dbReference type="SAM" id="SignalP"/>
    </source>
</evidence>
<feature type="chain" id="PRO_5019327562" evidence="1">
    <location>
        <begin position="19"/>
        <end position="93"/>
    </location>
</feature>
<dbReference type="Proteomes" id="UP000285636">
    <property type="component" value="Unassembled WGS sequence"/>
</dbReference>
<protein>
    <submittedName>
        <fullName evidence="2">Uncharacterized protein</fullName>
    </submittedName>
</protein>
<organism evidence="2 3">
    <name type="scientific">Pseudomonas brassicacearum</name>
    <dbReference type="NCBI Taxonomy" id="930166"/>
    <lineage>
        <taxon>Bacteria</taxon>
        <taxon>Pseudomonadati</taxon>
        <taxon>Pseudomonadota</taxon>
        <taxon>Gammaproteobacteria</taxon>
        <taxon>Pseudomonadales</taxon>
        <taxon>Pseudomonadaceae</taxon>
        <taxon>Pseudomonas</taxon>
    </lineage>
</organism>
<dbReference type="RefSeq" id="WP_123431909.1">
    <property type="nucleotide sequence ID" value="NZ_MOBK01000001.1"/>
</dbReference>
<sequence length="93" mass="10110">MIKLVILLALLAPIMASAGEPDHLAICNGLKPDVTRSYGVYNLMLVNNGSSYVSNEGAVLCVYDGVVRKFFGDNAVRVMVTLNIASNKYNVRF</sequence>